<proteinExistence type="predicted"/>
<keyword evidence="4" id="KW-1185">Reference proteome</keyword>
<protein>
    <recommendedName>
        <fullName evidence="2">Baculovirus polyhedron envelope protein PEP N-terminal domain-containing protein</fullName>
    </recommendedName>
</protein>
<evidence type="ECO:0000313" key="4">
    <source>
        <dbReference type="Proteomes" id="UP000203359"/>
    </source>
</evidence>
<dbReference type="RefSeq" id="NP_891867.1">
    <property type="nucleotide sequence ID" value="NC_005068.1"/>
</dbReference>
<dbReference type="GO" id="GO:0019028">
    <property type="term" value="C:viral capsid"/>
    <property type="evidence" value="ECO:0007669"/>
    <property type="project" value="InterPro"/>
</dbReference>
<organism evidence="3 4">
    <name type="scientific">Cryptophlebia leucotreta granulosis virus</name>
    <name type="common">ClGV</name>
    <name type="synonym">Cryptophlebia leucotreta granulovirus</name>
    <dbReference type="NCBI Taxonomy" id="35254"/>
    <lineage>
        <taxon>Viruses</taxon>
        <taxon>Viruses incertae sedis</taxon>
        <taxon>Naldaviricetes</taxon>
        <taxon>Lefavirales</taxon>
        <taxon>Baculoviridae</taxon>
        <taxon>Betabaculovirus</taxon>
        <taxon>Betabaculovirus cryleucotretae</taxon>
    </lineage>
</organism>
<dbReference type="Pfam" id="PF04512">
    <property type="entry name" value="Baculo_PEP_N"/>
    <property type="match status" value="1"/>
</dbReference>
<feature type="domain" description="Baculovirus polyhedron envelope protein PEP N-terminal" evidence="2">
    <location>
        <begin position="16"/>
        <end position="87"/>
    </location>
</feature>
<dbReference type="EMBL" id="AY229987">
    <property type="protein sequence ID" value="AAQ21617.1"/>
    <property type="molecule type" value="Genomic_DNA"/>
</dbReference>
<dbReference type="InterPro" id="IPR007600">
    <property type="entry name" value="Baculo_PEP_N"/>
</dbReference>
<dbReference type="OrthoDB" id="11749at10239"/>
<dbReference type="GO" id="GO:0005198">
    <property type="term" value="F:structural molecule activity"/>
    <property type="evidence" value="ECO:0007669"/>
    <property type="project" value="InterPro"/>
</dbReference>
<dbReference type="Proteomes" id="UP000203359">
    <property type="component" value="Segment"/>
</dbReference>
<accession>Q7T5R7</accession>
<name>Q7T5R7_GVCL</name>
<evidence type="ECO:0000256" key="1">
    <source>
        <dbReference type="SAM" id="MobiDB-lite"/>
    </source>
</evidence>
<reference evidence="3 4" key="1">
    <citation type="journal article" date="1994" name="J. Gen. Virol.">
        <title>Genome organization of the DNA-binding protein gene region of Cryptophlebia leucotreta granulosis virus is closely related to that of nuclear polyhedrosis viruses.</title>
        <authorList>
            <person name="Jehle J.A."/>
            <person name="Backhaus H."/>
        </authorList>
    </citation>
    <scope>NUCLEOTIDE SEQUENCE [LARGE SCALE GENOMIC DNA]</scope>
    <source>
        <strain evidence="3">CV3</strain>
    </source>
</reference>
<reference evidence="3 4" key="2">
    <citation type="journal article" date="1994" name="J. Gen. Virol.">
        <title>The granulin gene region of Cryptophlebia leucotreta granulosis virus: sequence analysis and phylogenetic considerations.</title>
        <authorList>
            <person name="Jehle J.A."/>
            <person name="Backhaus H."/>
        </authorList>
    </citation>
    <scope>NUCLEOTIDE SEQUENCE [LARGE SCALE GENOMIC DNA]</scope>
    <source>
        <strain evidence="3">CV3</strain>
    </source>
</reference>
<evidence type="ECO:0000259" key="2">
    <source>
        <dbReference type="Pfam" id="PF04512"/>
    </source>
</evidence>
<reference evidence="3 4" key="4">
    <citation type="journal article" date="2003" name="Virology">
        <title>The genome of the Cryptophlebia leucotreta granulovirus.</title>
        <authorList>
            <person name="Lange M."/>
            <person name="Jehle J.A."/>
        </authorList>
    </citation>
    <scope>NUCLEOTIDE SEQUENCE [LARGE SCALE GENOMIC DNA]</scope>
    <source>
        <strain evidence="3">CV3</strain>
    </source>
</reference>
<dbReference type="GeneID" id="1725079"/>
<dbReference type="GO" id="GO:0019031">
    <property type="term" value="C:viral envelope"/>
    <property type="evidence" value="ECO:0007669"/>
    <property type="project" value="InterPro"/>
</dbReference>
<sequence length="207" mass="23645">MASIPADSKAFIKPFEGTDVTCLILDVVAWFGADEILSILNQNLCSALKYLPTSQKALWKQLEPQVQSEKQFITSLGVRLLIGRSQNIECHTDHHHKRCRSPSPHRKKCRSPCRSPSPRRKHQENCQTVSYYHNTPIDPYPTSSTSTVCHNQPRFELSTRLHNLGNTFIDEAIYDVRAYPQLDEVNIKINRIYDILLEKGNETTVIA</sequence>
<dbReference type="KEGG" id="vg:1725079"/>
<feature type="region of interest" description="Disordered" evidence="1">
    <location>
        <begin position="93"/>
        <end position="121"/>
    </location>
</feature>
<evidence type="ECO:0000313" key="3">
    <source>
        <dbReference type="EMBL" id="AAQ21617.1"/>
    </source>
</evidence>
<reference evidence="3 4" key="3">
    <citation type="journal article" date="2002" name="J. Gen. Virol.">
        <title>The expansion of a hypervariable, non-hr ori-like region in the genome of Cryptophlebia leucotreta granulovirus provides in vivo evidence for the utilization of baculovirus non-hr oris during replication.</title>
        <authorList>
            <person name="Jehle J.A."/>
        </authorList>
    </citation>
    <scope>NUCLEOTIDE SEQUENCE [LARGE SCALE GENOMIC DNA]</scope>
    <source>
        <strain evidence="3">CV3</strain>
    </source>
</reference>
<organismHost>
    <name type="scientific">Tortricidae</name>
    <dbReference type="NCBI Taxonomy" id="7139"/>
</organismHost>